<proteinExistence type="predicted"/>
<accession>A0A0M3HJV0</accession>
<organism evidence="1 2">
    <name type="scientific">Ascaris lumbricoides</name>
    <name type="common">Giant roundworm</name>
    <dbReference type="NCBI Taxonomy" id="6252"/>
    <lineage>
        <taxon>Eukaryota</taxon>
        <taxon>Metazoa</taxon>
        <taxon>Ecdysozoa</taxon>
        <taxon>Nematoda</taxon>
        <taxon>Chromadorea</taxon>
        <taxon>Rhabditida</taxon>
        <taxon>Spirurina</taxon>
        <taxon>Ascaridomorpha</taxon>
        <taxon>Ascaridoidea</taxon>
        <taxon>Ascarididae</taxon>
        <taxon>Ascaris</taxon>
    </lineage>
</organism>
<reference evidence="2" key="1">
    <citation type="submission" date="2017-02" db="UniProtKB">
        <authorList>
            <consortium name="WormBaseParasite"/>
        </authorList>
    </citation>
    <scope>IDENTIFICATION</scope>
</reference>
<dbReference type="WBParaSite" id="ALUE_0000179501-mRNA-1">
    <property type="protein sequence ID" value="ALUE_0000179501-mRNA-1"/>
    <property type="gene ID" value="ALUE_0000179501"/>
</dbReference>
<keyword evidence="1" id="KW-1185">Reference proteome</keyword>
<protein>
    <submittedName>
        <fullName evidence="2">V-SNARE domain-containing protein</fullName>
    </submittedName>
</protein>
<evidence type="ECO:0000313" key="1">
    <source>
        <dbReference type="Proteomes" id="UP000036681"/>
    </source>
</evidence>
<name>A0A0M3HJV0_ASCLU</name>
<dbReference type="AlphaFoldDB" id="A0A0M3HJV0"/>
<evidence type="ECO:0000313" key="2">
    <source>
        <dbReference type="WBParaSite" id="ALUE_0000179501-mRNA-1"/>
    </source>
</evidence>
<dbReference type="Proteomes" id="UP000036681">
    <property type="component" value="Unplaced"/>
</dbReference>
<sequence length="47" mass="5477">MISDLRNRIAQLEAELADYKQGRITIGEDGVETFNDQYQENLLLHVR</sequence>